<proteinExistence type="predicted"/>
<keyword evidence="1" id="KW-1133">Transmembrane helix</keyword>
<name>A0A8H6S2Y8_9AGAR</name>
<dbReference type="Proteomes" id="UP000636479">
    <property type="component" value="Unassembled WGS sequence"/>
</dbReference>
<dbReference type="RefSeq" id="XP_037214661.1">
    <property type="nucleotide sequence ID" value="XM_037368693.1"/>
</dbReference>
<dbReference type="GeneID" id="59351209"/>
<evidence type="ECO:0000313" key="2">
    <source>
        <dbReference type="EMBL" id="KAF7291934.1"/>
    </source>
</evidence>
<dbReference type="EMBL" id="JACAZF010000012">
    <property type="protein sequence ID" value="KAF7291934.1"/>
    <property type="molecule type" value="Genomic_DNA"/>
</dbReference>
<keyword evidence="1" id="KW-0472">Membrane</keyword>
<sequence>MPSEAFSSKKSDTGELPTPLDTLLRHLNSYDIKTFYVRFGHTVVSTCDYCHSFNDFAVFALPSALLSYIWTAAIVGLVTINDSGHERYRTLAVAAIAGSFFAEAYYIATTPIEVPKGDKEVFWWHDSLLLLRQLLFLVVPILIHLLPERPLSPLSNPTIGATRLAEQTLLRMQLLRLTRGAIMRIPVLRTRATEWWDGDARDGKWVREDKAVQDLARQLGSGFDDEGGSDVEDVKAAPLRTNARNAVTTLRTAFHPSDFWKLPPSS</sequence>
<feature type="transmembrane region" description="Helical" evidence="1">
    <location>
        <begin position="56"/>
        <end position="78"/>
    </location>
</feature>
<evidence type="ECO:0000313" key="3">
    <source>
        <dbReference type="Proteomes" id="UP000636479"/>
    </source>
</evidence>
<keyword evidence="3" id="KW-1185">Reference proteome</keyword>
<dbReference type="PANTHER" id="PTHR39470:SF1">
    <property type="entry name" value="CHORISMATE SYNTHASE PROTEIN"/>
    <property type="match status" value="1"/>
</dbReference>
<comment type="caution">
    <text evidence="2">The sequence shown here is derived from an EMBL/GenBank/DDBJ whole genome shotgun (WGS) entry which is preliminary data.</text>
</comment>
<keyword evidence="1" id="KW-0812">Transmembrane</keyword>
<organism evidence="2 3">
    <name type="scientific">Mycena indigotica</name>
    <dbReference type="NCBI Taxonomy" id="2126181"/>
    <lineage>
        <taxon>Eukaryota</taxon>
        <taxon>Fungi</taxon>
        <taxon>Dikarya</taxon>
        <taxon>Basidiomycota</taxon>
        <taxon>Agaricomycotina</taxon>
        <taxon>Agaricomycetes</taxon>
        <taxon>Agaricomycetidae</taxon>
        <taxon>Agaricales</taxon>
        <taxon>Marasmiineae</taxon>
        <taxon>Mycenaceae</taxon>
        <taxon>Mycena</taxon>
    </lineage>
</organism>
<dbReference type="AlphaFoldDB" id="A0A8H6S2Y8"/>
<gene>
    <name evidence="2" type="ORF">MIND_01218900</name>
</gene>
<feature type="transmembrane region" description="Helical" evidence="1">
    <location>
        <begin position="90"/>
        <end position="108"/>
    </location>
</feature>
<reference evidence="2" key="1">
    <citation type="submission" date="2020-05" db="EMBL/GenBank/DDBJ databases">
        <title>Mycena genomes resolve the evolution of fungal bioluminescence.</title>
        <authorList>
            <person name="Tsai I.J."/>
        </authorList>
    </citation>
    <scope>NUCLEOTIDE SEQUENCE</scope>
    <source>
        <strain evidence="2">171206Taipei</strain>
    </source>
</reference>
<dbReference type="OrthoDB" id="4218123at2759"/>
<evidence type="ECO:0000256" key="1">
    <source>
        <dbReference type="SAM" id="Phobius"/>
    </source>
</evidence>
<accession>A0A8H6S2Y8</accession>
<dbReference type="PANTHER" id="PTHR39470">
    <property type="entry name" value="CHROMOSOME 10, WHOLE GENOME SHOTGUN SEQUENCE"/>
    <property type="match status" value="1"/>
</dbReference>
<feature type="transmembrane region" description="Helical" evidence="1">
    <location>
        <begin position="128"/>
        <end position="146"/>
    </location>
</feature>
<protein>
    <submittedName>
        <fullName evidence="2">Uncharacterized protein</fullName>
    </submittedName>
</protein>